<evidence type="ECO:0000256" key="1">
    <source>
        <dbReference type="SAM" id="MobiDB-lite"/>
    </source>
</evidence>
<accession>A0AAE0GA44</accession>
<name>A0AAE0GA44_9CHLO</name>
<sequence>DPFKSTLFRQEGTAPRLPLSSNDARREGDRGAPSQVLGRTEAVICSKVVEVAVGKLPAPVLAILPPEDLARLEKVQEVSLLKPLLEEIAVRLAVERLVKTGFQLPPGIVPKNLTELKLACLANFVGNNPIPKIISTVMGVWADIPPEKKASPKSALVELFRDSRLLCTLREAMQGVMEDAAEELWAQILLPVVELEGVLSNPQSRLGDRAAATASMLKEMKSVTAILDENVQRMVDLLEEKDVAVRTIQTHLVEIRGKPVSLQTLKENLAKTHSERRHAIKVKLHELALVMAVLSDAAEHVHEGAMMDGSFFKLVKSELLAIKLSGVPVMEDIWGGNFIPEKLADILGPGQESLAMLVDKVTKLWVQGPMRAVAMQMMERVMSTVASMKAPLCSA</sequence>
<proteinExistence type="predicted"/>
<keyword evidence="3" id="KW-1185">Reference proteome</keyword>
<gene>
    <name evidence="2" type="ORF">CYMTET_17726</name>
</gene>
<feature type="region of interest" description="Disordered" evidence="1">
    <location>
        <begin position="1"/>
        <end position="34"/>
    </location>
</feature>
<feature type="non-terminal residue" evidence="2">
    <location>
        <position position="1"/>
    </location>
</feature>
<evidence type="ECO:0000313" key="2">
    <source>
        <dbReference type="EMBL" id="KAK3274073.1"/>
    </source>
</evidence>
<comment type="caution">
    <text evidence="2">The sequence shown here is derived from an EMBL/GenBank/DDBJ whole genome shotgun (WGS) entry which is preliminary data.</text>
</comment>
<protein>
    <submittedName>
        <fullName evidence="2">Uncharacterized protein</fullName>
    </submittedName>
</protein>
<organism evidence="2 3">
    <name type="scientific">Cymbomonas tetramitiformis</name>
    <dbReference type="NCBI Taxonomy" id="36881"/>
    <lineage>
        <taxon>Eukaryota</taxon>
        <taxon>Viridiplantae</taxon>
        <taxon>Chlorophyta</taxon>
        <taxon>Pyramimonadophyceae</taxon>
        <taxon>Pyramimonadales</taxon>
        <taxon>Pyramimonadaceae</taxon>
        <taxon>Cymbomonas</taxon>
    </lineage>
</organism>
<dbReference type="AlphaFoldDB" id="A0AAE0GA44"/>
<dbReference type="Proteomes" id="UP001190700">
    <property type="component" value="Unassembled WGS sequence"/>
</dbReference>
<evidence type="ECO:0000313" key="3">
    <source>
        <dbReference type="Proteomes" id="UP001190700"/>
    </source>
</evidence>
<dbReference type="EMBL" id="LGRX02007969">
    <property type="protein sequence ID" value="KAK3274073.1"/>
    <property type="molecule type" value="Genomic_DNA"/>
</dbReference>
<reference evidence="2 3" key="1">
    <citation type="journal article" date="2015" name="Genome Biol. Evol.">
        <title>Comparative Genomics of a Bacterivorous Green Alga Reveals Evolutionary Causalities and Consequences of Phago-Mixotrophic Mode of Nutrition.</title>
        <authorList>
            <person name="Burns J.A."/>
            <person name="Paasch A."/>
            <person name="Narechania A."/>
            <person name="Kim E."/>
        </authorList>
    </citation>
    <scope>NUCLEOTIDE SEQUENCE [LARGE SCALE GENOMIC DNA]</scope>
    <source>
        <strain evidence="2 3">PLY_AMNH</strain>
    </source>
</reference>